<keyword evidence="2" id="KW-1185">Reference proteome</keyword>
<sequence length="175" mass="19486">MSDLGLSVLNKTTLNNQENLFSSHDIPEVKDEEVNAVATSLQNIALTPTSFWSSATEDVTRYPPPPATHTFAPPPVNGTGMFQPFVPMGRRMVTPRPYKQGYPSWSNGVSGRKQNMPFRKVPVTQPQRFKREDNLLPLQDQAAGGEQMKFATSLESNLLDIIKTDHSAKGLYILR</sequence>
<protein>
    <submittedName>
        <fullName evidence="1">DgyrCDS13072</fullName>
    </submittedName>
</protein>
<evidence type="ECO:0000313" key="1">
    <source>
        <dbReference type="EMBL" id="CAD5124810.1"/>
    </source>
</evidence>
<accession>A0A7I8W9J4</accession>
<dbReference type="EMBL" id="CAJFCJ010000023">
    <property type="protein sequence ID" value="CAD5124810.1"/>
    <property type="molecule type" value="Genomic_DNA"/>
</dbReference>
<evidence type="ECO:0000313" key="2">
    <source>
        <dbReference type="Proteomes" id="UP000549394"/>
    </source>
</evidence>
<proteinExistence type="predicted"/>
<gene>
    <name evidence="1" type="ORF">DGYR_LOCUS12294</name>
</gene>
<organism evidence="1 2">
    <name type="scientific">Dimorphilus gyrociliatus</name>
    <dbReference type="NCBI Taxonomy" id="2664684"/>
    <lineage>
        <taxon>Eukaryota</taxon>
        <taxon>Metazoa</taxon>
        <taxon>Spiralia</taxon>
        <taxon>Lophotrochozoa</taxon>
        <taxon>Annelida</taxon>
        <taxon>Polychaeta</taxon>
        <taxon>Polychaeta incertae sedis</taxon>
        <taxon>Dinophilidae</taxon>
        <taxon>Dimorphilus</taxon>
    </lineage>
</organism>
<name>A0A7I8W9J4_9ANNE</name>
<dbReference type="Proteomes" id="UP000549394">
    <property type="component" value="Unassembled WGS sequence"/>
</dbReference>
<dbReference type="AlphaFoldDB" id="A0A7I8W9J4"/>
<comment type="caution">
    <text evidence="1">The sequence shown here is derived from an EMBL/GenBank/DDBJ whole genome shotgun (WGS) entry which is preliminary data.</text>
</comment>
<reference evidence="1 2" key="1">
    <citation type="submission" date="2020-08" db="EMBL/GenBank/DDBJ databases">
        <authorList>
            <person name="Hejnol A."/>
        </authorList>
    </citation>
    <scope>NUCLEOTIDE SEQUENCE [LARGE SCALE GENOMIC DNA]</scope>
</reference>